<protein>
    <submittedName>
        <fullName evidence="9">Putative serine/threonine protein kinase</fullName>
        <ecNumber evidence="9">2.7.11.-</ecNumber>
    </submittedName>
</protein>
<dbReference type="GO" id="GO:0005524">
    <property type="term" value="F:ATP binding"/>
    <property type="evidence" value="ECO:0007669"/>
    <property type="project" value="UniProtKB-UniRule"/>
</dbReference>
<feature type="binding site" evidence="6">
    <location>
        <position position="153"/>
    </location>
    <ligand>
        <name>ATP</name>
        <dbReference type="ChEBI" id="CHEBI:30616"/>
    </ligand>
</feature>
<evidence type="ECO:0000256" key="3">
    <source>
        <dbReference type="ARBA" id="ARBA00022741"/>
    </source>
</evidence>
<dbReference type="EMBL" id="MKKU01000093">
    <property type="protein sequence ID" value="RNF24903.1"/>
    <property type="molecule type" value="Genomic_DNA"/>
</dbReference>
<dbReference type="InterPro" id="IPR011009">
    <property type="entry name" value="Kinase-like_dom_sf"/>
</dbReference>
<evidence type="ECO:0000259" key="8">
    <source>
        <dbReference type="PROSITE" id="PS50011"/>
    </source>
</evidence>
<evidence type="ECO:0000313" key="10">
    <source>
        <dbReference type="Proteomes" id="UP000284403"/>
    </source>
</evidence>
<keyword evidence="3 6" id="KW-0547">Nucleotide-binding</keyword>
<evidence type="ECO:0000256" key="4">
    <source>
        <dbReference type="ARBA" id="ARBA00022777"/>
    </source>
</evidence>
<dbReference type="InterPro" id="IPR051175">
    <property type="entry name" value="CLK_kinases"/>
</dbReference>
<dbReference type="PROSITE" id="PS50011">
    <property type="entry name" value="PROTEIN_KINASE_DOM"/>
    <property type="match status" value="1"/>
</dbReference>
<evidence type="ECO:0000256" key="5">
    <source>
        <dbReference type="ARBA" id="ARBA00022840"/>
    </source>
</evidence>
<dbReference type="PANTHER" id="PTHR45646">
    <property type="entry name" value="SERINE/THREONINE-PROTEIN KINASE DOA-RELATED"/>
    <property type="match status" value="1"/>
</dbReference>
<dbReference type="GO" id="GO:0004674">
    <property type="term" value="F:protein serine/threonine kinase activity"/>
    <property type="evidence" value="ECO:0007669"/>
    <property type="project" value="UniProtKB-KW"/>
</dbReference>
<comment type="caution">
    <text evidence="9">The sequence shown here is derived from an EMBL/GenBank/DDBJ whole genome shotgun (WGS) entry which is preliminary data.</text>
</comment>
<keyword evidence="1 9" id="KW-0723">Serine/threonine-protein kinase</keyword>
<feature type="region of interest" description="Disordered" evidence="7">
    <location>
        <begin position="1"/>
        <end position="62"/>
    </location>
</feature>
<dbReference type="InterPro" id="IPR000719">
    <property type="entry name" value="Prot_kinase_dom"/>
</dbReference>
<evidence type="ECO:0000256" key="2">
    <source>
        <dbReference type="ARBA" id="ARBA00022679"/>
    </source>
</evidence>
<accession>A0A3R7PGC3</accession>
<dbReference type="InterPro" id="IPR017441">
    <property type="entry name" value="Protein_kinase_ATP_BS"/>
</dbReference>
<dbReference type="SMART" id="SM00220">
    <property type="entry name" value="S_TKc"/>
    <property type="match status" value="1"/>
</dbReference>
<dbReference type="OrthoDB" id="283111at2759"/>
<dbReference type="Gene3D" id="3.30.200.20">
    <property type="entry name" value="Phosphorylase Kinase, domain 1"/>
    <property type="match status" value="1"/>
</dbReference>
<proteinExistence type="predicted"/>
<feature type="compositionally biased region" description="Low complexity" evidence="7">
    <location>
        <begin position="23"/>
        <end position="59"/>
    </location>
</feature>
<dbReference type="PROSITE" id="PS00108">
    <property type="entry name" value="PROTEIN_KINASE_ST"/>
    <property type="match status" value="1"/>
</dbReference>
<dbReference type="GO" id="GO:0005634">
    <property type="term" value="C:nucleus"/>
    <property type="evidence" value="ECO:0007669"/>
    <property type="project" value="TreeGrafter"/>
</dbReference>
<keyword evidence="4 9" id="KW-0418">Kinase</keyword>
<keyword evidence="10" id="KW-1185">Reference proteome</keyword>
<dbReference type="RefSeq" id="XP_029230589.1">
    <property type="nucleotide sequence ID" value="XM_029369344.1"/>
</dbReference>
<keyword evidence="5 6" id="KW-0067">ATP-binding</keyword>
<dbReference type="Pfam" id="PF00069">
    <property type="entry name" value="Pkinase"/>
    <property type="match status" value="1"/>
</dbReference>
<dbReference type="AlphaFoldDB" id="A0A3R7PGC3"/>
<organism evidence="9 10">
    <name type="scientific">Trypanosoma conorhini</name>
    <dbReference type="NCBI Taxonomy" id="83891"/>
    <lineage>
        <taxon>Eukaryota</taxon>
        <taxon>Discoba</taxon>
        <taxon>Euglenozoa</taxon>
        <taxon>Kinetoplastea</taxon>
        <taxon>Metakinetoplastina</taxon>
        <taxon>Trypanosomatida</taxon>
        <taxon>Trypanosomatidae</taxon>
        <taxon>Trypanosoma</taxon>
    </lineage>
</organism>
<sequence>MKCKRSRPQETPRRGGGPGRGGQEPSRSSSSSSRSSSSGRLASSRRSYSSSSRSSSSRGAEGRKHYPVFTAEYARRYGGGNFPFLCLDPGGQSTQVHSPLLRLKQLPPTPWVRDRPRWILYNEYVFLRELGKGTYAKVVLCRSLRTGDFCALKIFRNESSYKKAYWDEVGALQALCRPHPEDAQQQQYEVGLCEASQTSGGGGGVVVSAATARCDAFDAAAVCQGRAGRFIVPIAHLPHPVHHAIVLPPLGPSLLDLLRCIREVSLRTEDEAAPAARQRSRAMNGAETAGDALPQRGAIEVHYRGLPLPLLRTVLYQILLFLRHAHRRGIVHTDLKPENVLFESNDTLMTRVCIRRHCYNNTAATSPAFLDPAQRGGVGGGAAASASPAFNAAARAASVSEAVVNVQLPVMNAVRVIDVGAAEFLSNCRQVSALDGVTPVFYHRIHTTHYRSVEVLLGLGWTSSADLWSLGCMIPELLTGDCVFMPRDDLEHLALMQHIVGPFDAAEGGAQAAAAVVGRVFAKGRRFGDYFDTRTMQLAWPQPSTAAASHRRRRSASLEDLRYVASRPTLEEVLGPIPLLHDLCRRMLDYDPLRRITAAEALHHPFFTAPA</sequence>
<gene>
    <name evidence="9" type="ORF">Tco025E_02418</name>
</gene>
<dbReference type="InterPro" id="IPR008271">
    <property type="entry name" value="Ser/Thr_kinase_AS"/>
</dbReference>
<keyword evidence="2 9" id="KW-0808">Transferase</keyword>
<evidence type="ECO:0000313" key="9">
    <source>
        <dbReference type="EMBL" id="RNF24903.1"/>
    </source>
</evidence>
<feature type="domain" description="Protein kinase" evidence="8">
    <location>
        <begin position="124"/>
        <end position="607"/>
    </location>
</feature>
<dbReference type="SUPFAM" id="SSF56112">
    <property type="entry name" value="Protein kinase-like (PK-like)"/>
    <property type="match status" value="1"/>
</dbReference>
<dbReference type="EC" id="2.7.11.-" evidence="9"/>
<reference evidence="9 10" key="1">
    <citation type="journal article" date="2018" name="BMC Genomics">
        <title>Genomic comparison of Trypanosoma conorhini and Trypanosoma rangeli to Trypanosoma cruzi strains of high and low virulence.</title>
        <authorList>
            <person name="Bradwell K.R."/>
            <person name="Koparde V.N."/>
            <person name="Matveyev A.V."/>
            <person name="Serrano M.G."/>
            <person name="Alves J.M."/>
            <person name="Parikh H."/>
            <person name="Huang B."/>
            <person name="Lee V."/>
            <person name="Espinosa-Alvarez O."/>
            <person name="Ortiz P.A."/>
            <person name="Costa-Martins A.G."/>
            <person name="Teixeira M.M."/>
            <person name="Buck G.A."/>
        </authorList>
    </citation>
    <scope>NUCLEOTIDE SEQUENCE [LARGE SCALE GENOMIC DNA]</scope>
    <source>
        <strain evidence="9 10">025E</strain>
    </source>
</reference>
<evidence type="ECO:0000256" key="7">
    <source>
        <dbReference type="SAM" id="MobiDB-lite"/>
    </source>
</evidence>
<evidence type="ECO:0000256" key="6">
    <source>
        <dbReference type="PROSITE-ProRule" id="PRU10141"/>
    </source>
</evidence>
<dbReference type="PROSITE" id="PS00107">
    <property type="entry name" value="PROTEIN_KINASE_ATP"/>
    <property type="match status" value="1"/>
</dbReference>
<dbReference type="Proteomes" id="UP000284403">
    <property type="component" value="Unassembled WGS sequence"/>
</dbReference>
<dbReference type="PANTHER" id="PTHR45646:SF11">
    <property type="entry name" value="SERINE_THREONINE-PROTEIN KINASE DOA"/>
    <property type="match status" value="1"/>
</dbReference>
<dbReference type="Gene3D" id="1.10.510.10">
    <property type="entry name" value="Transferase(Phosphotransferase) domain 1"/>
    <property type="match status" value="1"/>
</dbReference>
<evidence type="ECO:0000256" key="1">
    <source>
        <dbReference type="ARBA" id="ARBA00022527"/>
    </source>
</evidence>
<name>A0A3R7PGC3_9TRYP</name>
<dbReference type="GeneID" id="40316029"/>